<feature type="repeat" description="PPR" evidence="4">
    <location>
        <begin position="344"/>
        <end position="378"/>
    </location>
</feature>
<dbReference type="Pfam" id="PF01535">
    <property type="entry name" value="PPR"/>
    <property type="match status" value="3"/>
</dbReference>
<feature type="transmembrane region" description="Helical" evidence="6">
    <location>
        <begin position="517"/>
        <end position="543"/>
    </location>
</feature>
<evidence type="ECO:0000256" key="2">
    <source>
        <dbReference type="ARBA" id="ARBA00022737"/>
    </source>
</evidence>
<gene>
    <name evidence="7" type="ORF">E2562_021359</name>
</gene>
<comment type="caution">
    <text evidence="7">The sequence shown here is derived from an EMBL/GenBank/DDBJ whole genome shotgun (WGS) entry which is preliminary data.</text>
</comment>
<dbReference type="InterPro" id="IPR002885">
    <property type="entry name" value="PPR_rpt"/>
</dbReference>
<keyword evidence="6" id="KW-0812">Transmembrane</keyword>
<keyword evidence="8" id="KW-1185">Reference proteome</keyword>
<feature type="repeat" description="PPR" evidence="4">
    <location>
        <begin position="309"/>
        <end position="343"/>
    </location>
</feature>
<dbReference type="EMBL" id="SPHZ02000009">
    <property type="protein sequence ID" value="KAF0899660.1"/>
    <property type="molecule type" value="Genomic_DNA"/>
</dbReference>
<reference evidence="7 8" key="1">
    <citation type="submission" date="2019-11" db="EMBL/GenBank/DDBJ databases">
        <title>Whole genome sequence of Oryza granulata.</title>
        <authorList>
            <person name="Li W."/>
        </authorList>
    </citation>
    <scope>NUCLEOTIDE SEQUENCE [LARGE SCALE GENOMIC DNA]</scope>
    <source>
        <strain evidence="8">cv. Menghai</strain>
        <tissue evidence="7">Leaf</tissue>
    </source>
</reference>
<dbReference type="Gene3D" id="1.25.40.10">
    <property type="entry name" value="Tetratricopeptide repeat domain"/>
    <property type="match status" value="3"/>
</dbReference>
<dbReference type="NCBIfam" id="TIGR00756">
    <property type="entry name" value="PPR"/>
    <property type="match status" value="4"/>
</dbReference>
<evidence type="ECO:0000256" key="1">
    <source>
        <dbReference type="ARBA" id="ARBA00007626"/>
    </source>
</evidence>
<dbReference type="Proteomes" id="UP000479710">
    <property type="component" value="Unassembled WGS sequence"/>
</dbReference>
<feature type="repeat" description="PPR" evidence="4">
    <location>
        <begin position="274"/>
        <end position="308"/>
    </location>
</feature>
<keyword evidence="3" id="KW-0809">Transit peptide</keyword>
<sequence length="578" mass="65445">MSPPLAAALRRHVLRPLLPHSRHFCLLTAHSPSPSDQSDFEPDHPFPRAPDGDGDGELTAFLRRLSDASTAASSPKHALSLLLSSPPSSGPSPASRDLLVRALWELRHDPDAAALALRWGEECAATGERAGPSPPAEAWHLAIWAAGKARRFDLAWAVVRRMLRRGVLTSRAMVVVMERYAAANEVNKAIKTFDAMEKFKTEADQTVFYSLLRALCKNKNIEDAEELLLMRKKFFPLTAEGFNIILDGWCNVITDIAEAKRVWREMSRYCINPDGASYTLMVSCFAKVGNLFDALRVYDEMKKRGWTPSIPVYNSLIYVLTKENCMKDAQNIFTKIIDEGLQPNVETYNSMIVPLCESRKLDEARMLLEDMMLKGIVPTILTYHTFLRQESIDETMNLLRKMKEDGCGPKGDTFLMLIDRFFQLNEPGNALKLWNEMKRYDISPSYSHYMSVVQGLIKQGCMERALEYYDEMKENGFASDPKLEKEFRTFLLANRDHWRGAGKYNIIPQHSKHFARWLLSVGLAIITVAISVGLAILVLITYVKTATPQMSIIKLKVLHVMNPAYQHDNDLIKKYALL</sequence>
<dbReference type="InterPro" id="IPR050667">
    <property type="entry name" value="PPR-containing_protein"/>
</dbReference>
<proteinExistence type="inferred from homology"/>
<evidence type="ECO:0000256" key="6">
    <source>
        <dbReference type="SAM" id="Phobius"/>
    </source>
</evidence>
<feature type="repeat" description="PPR" evidence="4">
    <location>
        <begin position="445"/>
        <end position="479"/>
    </location>
</feature>
<dbReference type="InterPro" id="IPR011990">
    <property type="entry name" value="TPR-like_helical_dom_sf"/>
</dbReference>
<keyword evidence="6" id="KW-0472">Membrane</keyword>
<evidence type="ECO:0000256" key="3">
    <source>
        <dbReference type="ARBA" id="ARBA00022946"/>
    </source>
</evidence>
<keyword evidence="2" id="KW-0677">Repeat</keyword>
<dbReference type="Pfam" id="PF13812">
    <property type="entry name" value="PPR_3"/>
    <property type="match status" value="1"/>
</dbReference>
<protein>
    <recommendedName>
        <fullName evidence="9">Pentacotripeptide-repeat region of PRORP domain-containing protein</fullName>
    </recommendedName>
</protein>
<evidence type="ECO:0000256" key="4">
    <source>
        <dbReference type="PROSITE-ProRule" id="PRU00708"/>
    </source>
</evidence>
<dbReference type="Pfam" id="PF13041">
    <property type="entry name" value="PPR_2"/>
    <property type="match status" value="1"/>
</dbReference>
<name>A0A6G1CHP5_9ORYZ</name>
<evidence type="ECO:0000256" key="5">
    <source>
        <dbReference type="SAM" id="MobiDB-lite"/>
    </source>
</evidence>
<evidence type="ECO:0008006" key="9">
    <source>
        <dbReference type="Google" id="ProtNLM"/>
    </source>
</evidence>
<feature type="region of interest" description="Disordered" evidence="5">
    <location>
        <begin position="29"/>
        <end position="57"/>
    </location>
</feature>
<evidence type="ECO:0000313" key="7">
    <source>
        <dbReference type="EMBL" id="KAF0899660.1"/>
    </source>
</evidence>
<evidence type="ECO:0000313" key="8">
    <source>
        <dbReference type="Proteomes" id="UP000479710"/>
    </source>
</evidence>
<dbReference type="AlphaFoldDB" id="A0A6G1CHP5"/>
<dbReference type="PANTHER" id="PTHR47939:SF5">
    <property type="entry name" value="PENTACOTRIPEPTIDE-REPEAT REGION OF PRORP DOMAIN-CONTAINING PROTEIN"/>
    <property type="match status" value="1"/>
</dbReference>
<accession>A0A6G1CHP5</accession>
<comment type="similarity">
    <text evidence="1">Belongs to the PPR family. P subfamily.</text>
</comment>
<organism evidence="7 8">
    <name type="scientific">Oryza meyeriana var. granulata</name>
    <dbReference type="NCBI Taxonomy" id="110450"/>
    <lineage>
        <taxon>Eukaryota</taxon>
        <taxon>Viridiplantae</taxon>
        <taxon>Streptophyta</taxon>
        <taxon>Embryophyta</taxon>
        <taxon>Tracheophyta</taxon>
        <taxon>Spermatophyta</taxon>
        <taxon>Magnoliopsida</taxon>
        <taxon>Liliopsida</taxon>
        <taxon>Poales</taxon>
        <taxon>Poaceae</taxon>
        <taxon>BOP clade</taxon>
        <taxon>Oryzoideae</taxon>
        <taxon>Oryzeae</taxon>
        <taxon>Oryzinae</taxon>
        <taxon>Oryza</taxon>
        <taxon>Oryza meyeriana</taxon>
    </lineage>
</organism>
<dbReference type="PROSITE" id="PS51375">
    <property type="entry name" value="PPR"/>
    <property type="match status" value="4"/>
</dbReference>
<dbReference type="PANTHER" id="PTHR47939">
    <property type="entry name" value="MEMBRANE-ASSOCIATED SALT-INDUCIBLE PROTEIN-LIKE"/>
    <property type="match status" value="1"/>
</dbReference>
<dbReference type="OrthoDB" id="185373at2759"/>
<keyword evidence="6" id="KW-1133">Transmembrane helix</keyword>